<accession>G0G9U3</accession>
<dbReference type="HOGENOM" id="CLU_129914_0_0_12"/>
<dbReference type="GO" id="GO:0009403">
    <property type="term" value="P:toxin biosynthetic process"/>
    <property type="evidence" value="ECO:0007669"/>
    <property type="project" value="InterPro"/>
</dbReference>
<reference evidence="6 7" key="1">
    <citation type="submission" date="2011-06" db="EMBL/GenBank/DDBJ databases">
        <title>The complete genome of Spirochaeta thermophila DSM 6578.</title>
        <authorList>
            <consortium name="US DOE Joint Genome Institute (JGI-PGF)"/>
            <person name="Lucas S."/>
            <person name="Lapidus A."/>
            <person name="Bruce D."/>
            <person name="Goodwin L."/>
            <person name="Pitluck S."/>
            <person name="Peters L."/>
            <person name="Kyrpides N."/>
            <person name="Mavromatis K."/>
            <person name="Ivanova N."/>
            <person name="Mikailova N."/>
            <person name="Pagani I."/>
            <person name="Chertkov O."/>
            <person name="Detter J.C."/>
            <person name="Tapia R."/>
            <person name="Han C."/>
            <person name="Land M."/>
            <person name="Hauser L."/>
            <person name="Markowitz V."/>
            <person name="Cheng J.-F."/>
            <person name="Hugenholtz P."/>
            <person name="Woyke T."/>
            <person name="Wu D."/>
            <person name="Spring S."/>
            <person name="Merkhoffer B."/>
            <person name="Schneider S."/>
            <person name="Klenk H.-P."/>
            <person name="Eisen J.A."/>
        </authorList>
    </citation>
    <scope>NUCLEOTIDE SEQUENCE [LARGE SCALE GENOMIC DNA]</scope>
    <source>
        <strain evidence="7">ATCC 700085 / DSM 6578 / Z-1203</strain>
    </source>
</reference>
<dbReference type="InterPro" id="IPR003825">
    <property type="entry name" value="Colicin-V_CvpA"/>
</dbReference>
<evidence type="ECO:0000256" key="4">
    <source>
        <dbReference type="ARBA" id="ARBA00023136"/>
    </source>
</evidence>
<evidence type="ECO:0000256" key="1">
    <source>
        <dbReference type="ARBA" id="ARBA00004141"/>
    </source>
</evidence>
<evidence type="ECO:0000313" key="6">
    <source>
        <dbReference type="EMBL" id="AEJ60843.1"/>
    </source>
</evidence>
<keyword evidence="3 5" id="KW-1133">Transmembrane helix</keyword>
<dbReference type="Proteomes" id="UP000007254">
    <property type="component" value="Chromosome"/>
</dbReference>
<dbReference type="Pfam" id="PF02674">
    <property type="entry name" value="Colicin_V"/>
    <property type="match status" value="1"/>
</dbReference>
<feature type="transmembrane region" description="Helical" evidence="5">
    <location>
        <begin position="63"/>
        <end position="83"/>
    </location>
</feature>
<dbReference type="RefSeq" id="WP_014624227.1">
    <property type="nucleotide sequence ID" value="NC_017583.1"/>
</dbReference>
<evidence type="ECO:0000256" key="3">
    <source>
        <dbReference type="ARBA" id="ARBA00022989"/>
    </source>
</evidence>
<dbReference type="OrthoDB" id="361105at2"/>
<dbReference type="PANTHER" id="PTHR37306:SF1">
    <property type="entry name" value="COLICIN V PRODUCTION PROTEIN"/>
    <property type="match status" value="1"/>
</dbReference>
<keyword evidence="7" id="KW-1185">Reference proteome</keyword>
<evidence type="ECO:0000313" key="7">
    <source>
        <dbReference type="Proteomes" id="UP000007254"/>
    </source>
</evidence>
<dbReference type="EMBL" id="CP002903">
    <property type="protein sequence ID" value="AEJ60843.1"/>
    <property type="molecule type" value="Genomic_DNA"/>
</dbReference>
<evidence type="ECO:0000256" key="2">
    <source>
        <dbReference type="ARBA" id="ARBA00022692"/>
    </source>
</evidence>
<feature type="transmembrane region" description="Helical" evidence="5">
    <location>
        <begin position="6"/>
        <end position="23"/>
    </location>
</feature>
<dbReference type="KEGG" id="stq:Spith_0563"/>
<feature type="transmembrane region" description="Helical" evidence="5">
    <location>
        <begin position="30"/>
        <end position="51"/>
    </location>
</feature>
<dbReference type="GO" id="GO:0016020">
    <property type="term" value="C:membrane"/>
    <property type="evidence" value="ECO:0007669"/>
    <property type="project" value="UniProtKB-SubCell"/>
</dbReference>
<dbReference type="PANTHER" id="PTHR37306">
    <property type="entry name" value="COLICIN V PRODUCTION PROTEIN"/>
    <property type="match status" value="1"/>
</dbReference>
<protein>
    <submittedName>
        <fullName evidence="6">Colicin V production protein</fullName>
    </submittedName>
</protein>
<sequence>MNLTALDVVFLGVILFFIVQGLIKGFIQGFMSVLAVGGGLTAGALFSSRAAGLFDSLLGASPWSPVLGFLSLFIVVYAVVKLLENALQSLIERVHLENLDKALGFFLGILKGIVVVAVILLILEAQPFVDTTRMLGTSLFARLLLPLLPDPTGVVNAAREAAGAGMLRGGGGTGSL</sequence>
<feature type="transmembrane region" description="Helical" evidence="5">
    <location>
        <begin position="103"/>
        <end position="123"/>
    </location>
</feature>
<gene>
    <name evidence="6" type="ordered locus">Spith_0563</name>
</gene>
<proteinExistence type="predicted"/>
<dbReference type="STRING" id="869211.Spith_0563"/>
<keyword evidence="4 5" id="KW-0472">Membrane</keyword>
<dbReference type="AlphaFoldDB" id="G0G9U3"/>
<comment type="subcellular location">
    <subcellularLocation>
        <location evidence="1">Membrane</location>
        <topology evidence="1">Multi-pass membrane protein</topology>
    </subcellularLocation>
</comment>
<keyword evidence="2 5" id="KW-0812">Transmembrane</keyword>
<evidence type="ECO:0000256" key="5">
    <source>
        <dbReference type="SAM" id="Phobius"/>
    </source>
</evidence>
<name>G0G9U3_WINT7</name>
<organism evidence="6 7">
    <name type="scientific">Winmispira thermophila (strain ATCC 700085 / DSM 6578 / Z-1203)</name>
    <name type="common">Spirochaeta thermophila</name>
    <dbReference type="NCBI Taxonomy" id="869211"/>
    <lineage>
        <taxon>Bacteria</taxon>
        <taxon>Pseudomonadati</taxon>
        <taxon>Spirochaetota</taxon>
        <taxon>Spirochaetia</taxon>
        <taxon>Winmispirales</taxon>
        <taxon>Winmispiraceae</taxon>
        <taxon>Winmispira</taxon>
    </lineage>
</organism>